<evidence type="ECO:0000313" key="2">
    <source>
        <dbReference type="Proteomes" id="UP000886741"/>
    </source>
</evidence>
<dbReference type="Proteomes" id="UP000886741">
    <property type="component" value="Unassembled WGS sequence"/>
</dbReference>
<organism evidence="1 2">
    <name type="scientific">Candidatus Avoscillospira avistercoris</name>
    <dbReference type="NCBI Taxonomy" id="2840707"/>
    <lineage>
        <taxon>Bacteria</taxon>
        <taxon>Bacillati</taxon>
        <taxon>Bacillota</taxon>
        <taxon>Clostridia</taxon>
        <taxon>Eubacteriales</taxon>
        <taxon>Oscillospiraceae</taxon>
        <taxon>Oscillospiraceae incertae sedis</taxon>
        <taxon>Candidatus Avoscillospira</taxon>
    </lineage>
</organism>
<comment type="caution">
    <text evidence="1">The sequence shown here is derived from an EMBL/GenBank/DDBJ whole genome shotgun (WGS) entry which is preliminary data.</text>
</comment>
<reference evidence="1" key="1">
    <citation type="submission" date="2020-10" db="EMBL/GenBank/DDBJ databases">
        <authorList>
            <person name="Gilroy R."/>
        </authorList>
    </citation>
    <scope>NUCLEOTIDE SEQUENCE</scope>
    <source>
        <strain evidence="1">ChiBcec16-1751</strain>
    </source>
</reference>
<gene>
    <name evidence="1" type="ORF">IAA83_02375</name>
</gene>
<protein>
    <submittedName>
        <fullName evidence="1">Uncharacterized protein</fullName>
    </submittedName>
</protein>
<reference evidence="1" key="2">
    <citation type="journal article" date="2021" name="PeerJ">
        <title>Extensive microbial diversity within the chicken gut microbiome revealed by metagenomics and culture.</title>
        <authorList>
            <person name="Gilroy R."/>
            <person name="Ravi A."/>
            <person name="Getino M."/>
            <person name="Pursley I."/>
            <person name="Horton D.L."/>
            <person name="Alikhan N.F."/>
            <person name="Baker D."/>
            <person name="Gharbi K."/>
            <person name="Hall N."/>
            <person name="Watson M."/>
            <person name="Adriaenssens E.M."/>
            <person name="Foster-Nyarko E."/>
            <person name="Jarju S."/>
            <person name="Secka A."/>
            <person name="Antonio M."/>
            <person name="Oren A."/>
            <person name="Chaudhuri R.R."/>
            <person name="La Ragione R."/>
            <person name="Hildebrand F."/>
            <person name="Pallen M.J."/>
        </authorList>
    </citation>
    <scope>NUCLEOTIDE SEQUENCE</scope>
    <source>
        <strain evidence="1">ChiBcec16-1751</strain>
    </source>
</reference>
<dbReference type="EMBL" id="DVJJ01000043">
    <property type="protein sequence ID" value="HIS64202.1"/>
    <property type="molecule type" value="Genomic_DNA"/>
</dbReference>
<accession>A0A9D1F809</accession>
<evidence type="ECO:0000313" key="1">
    <source>
        <dbReference type="EMBL" id="HIS64202.1"/>
    </source>
</evidence>
<proteinExistence type="predicted"/>
<dbReference type="AlphaFoldDB" id="A0A9D1F809"/>
<sequence length="165" mass="18204">MEREIPMRYGGDTVGHATVTREGLYHRVRCVCEAVSPEVLRAYGTVDGQDVLLGVLMPEGGQLTLDRRFACSACPLDRLETVTVGGPPGAWQPWQGAIGPVTVAGGRARQSNGKLLLALPYHQGEPVDYLPVLRYCTPTELEGRTWMVLDTDQLPEEWRPRSEES</sequence>
<name>A0A9D1F809_9FIRM</name>